<dbReference type="RefSeq" id="WP_169224333.1">
    <property type="nucleotide sequence ID" value="NZ_JABBGC010000001.1"/>
</dbReference>
<dbReference type="InterPro" id="IPR001296">
    <property type="entry name" value="Glyco_trans_1"/>
</dbReference>
<protein>
    <submittedName>
        <fullName evidence="3">Glycosyltransferase family 4 protein</fullName>
    </submittedName>
</protein>
<dbReference type="Pfam" id="PF13439">
    <property type="entry name" value="Glyco_transf_4"/>
    <property type="match status" value="1"/>
</dbReference>
<dbReference type="CDD" id="cd03801">
    <property type="entry name" value="GT4_PimA-like"/>
    <property type="match status" value="1"/>
</dbReference>
<dbReference type="GO" id="GO:0016757">
    <property type="term" value="F:glycosyltransferase activity"/>
    <property type="evidence" value="ECO:0007669"/>
    <property type="project" value="InterPro"/>
</dbReference>
<dbReference type="PANTHER" id="PTHR12526">
    <property type="entry name" value="GLYCOSYLTRANSFERASE"/>
    <property type="match status" value="1"/>
</dbReference>
<keyword evidence="4" id="KW-1185">Reference proteome</keyword>
<dbReference type="Proteomes" id="UP000583266">
    <property type="component" value="Unassembled WGS sequence"/>
</dbReference>
<proteinExistence type="predicted"/>
<reference evidence="3 4" key="1">
    <citation type="submission" date="2020-04" db="EMBL/GenBank/DDBJ databases">
        <title>Chitinophaga sp. G-6-1-13 sp. nov., isolated from soil.</title>
        <authorList>
            <person name="Dahal R.H."/>
            <person name="Chaudhary D.K."/>
        </authorList>
    </citation>
    <scope>NUCLEOTIDE SEQUENCE [LARGE SCALE GENOMIC DNA]</scope>
    <source>
        <strain evidence="3 4">G-6-1-13</strain>
    </source>
</reference>
<keyword evidence="3" id="KW-0808">Transferase</keyword>
<dbReference type="PANTHER" id="PTHR12526:SF635">
    <property type="entry name" value="GLYCOSYL TRANSFERASE GROUP 1"/>
    <property type="match status" value="1"/>
</dbReference>
<evidence type="ECO:0000313" key="3">
    <source>
        <dbReference type="EMBL" id="NML37263.1"/>
    </source>
</evidence>
<dbReference type="InterPro" id="IPR028098">
    <property type="entry name" value="Glyco_trans_4-like_N"/>
</dbReference>
<gene>
    <name evidence="3" type="ORF">HHL17_08630</name>
</gene>
<dbReference type="AlphaFoldDB" id="A0A848GK89"/>
<organism evidence="3 4">
    <name type="scientific">Chitinophaga fulva</name>
    <dbReference type="NCBI Taxonomy" id="2728842"/>
    <lineage>
        <taxon>Bacteria</taxon>
        <taxon>Pseudomonadati</taxon>
        <taxon>Bacteroidota</taxon>
        <taxon>Chitinophagia</taxon>
        <taxon>Chitinophagales</taxon>
        <taxon>Chitinophagaceae</taxon>
        <taxon>Chitinophaga</taxon>
    </lineage>
</organism>
<name>A0A848GK89_9BACT</name>
<sequence length="424" mass="47727">MKVLLTANGNFKDTYGGGQVYLNNLANEMIHQERDIAIISFVAHCTADIALNYKGVPFYEVEASDQQRIKTIIQEIAPDLIHIHFEKAMMVAIAAELNIPAVVTVHHGGILCPVGTLLNYRDEICSCKVEYQNCLRCVLHDIRGGDYVWPILKRIPVPFQLRIGKLLQHRPFIPFITSYGQAALSISDKMSMWATIASKSTYVMASSEAIAEVMLRNGLPQQQLKILPLGIVMSSKSFPAPAQRPLKFFYTGRICYSKGIHVLLAAFSLIKSDCELHMIGSERRKTAVGYMNRLKRRYRKDKRIYWYGHIKQEQLPVLMADFHVMVHPAIGLEVYGLAIAEALSLGKPVLASRCGGAEMQITSDINGWLVPPNDIAALKSKMEFLCHHPEVINRISKQTAHNVINIENHVNTLYKEVFEVISER</sequence>
<feature type="domain" description="Glycosyltransferase subfamily 4-like N-terminal" evidence="2">
    <location>
        <begin position="15"/>
        <end position="109"/>
    </location>
</feature>
<accession>A0A848GK89</accession>
<dbReference type="Pfam" id="PF00534">
    <property type="entry name" value="Glycos_transf_1"/>
    <property type="match status" value="1"/>
</dbReference>
<evidence type="ECO:0000313" key="4">
    <source>
        <dbReference type="Proteomes" id="UP000583266"/>
    </source>
</evidence>
<dbReference type="SUPFAM" id="SSF53756">
    <property type="entry name" value="UDP-Glycosyltransferase/glycogen phosphorylase"/>
    <property type="match status" value="1"/>
</dbReference>
<feature type="domain" description="Glycosyl transferase family 1" evidence="1">
    <location>
        <begin position="243"/>
        <end position="399"/>
    </location>
</feature>
<dbReference type="EMBL" id="JABBGC010000001">
    <property type="protein sequence ID" value="NML37263.1"/>
    <property type="molecule type" value="Genomic_DNA"/>
</dbReference>
<evidence type="ECO:0000259" key="2">
    <source>
        <dbReference type="Pfam" id="PF13439"/>
    </source>
</evidence>
<evidence type="ECO:0000259" key="1">
    <source>
        <dbReference type="Pfam" id="PF00534"/>
    </source>
</evidence>
<dbReference type="Gene3D" id="3.40.50.2000">
    <property type="entry name" value="Glycogen Phosphorylase B"/>
    <property type="match status" value="3"/>
</dbReference>
<comment type="caution">
    <text evidence="3">The sequence shown here is derived from an EMBL/GenBank/DDBJ whole genome shotgun (WGS) entry which is preliminary data.</text>
</comment>